<dbReference type="EMBL" id="CP001831">
    <property type="protein sequence ID" value="AEH81800.1"/>
    <property type="molecule type" value="Genomic_DNA"/>
</dbReference>
<gene>
    <name evidence="1" type="ordered locus">SM11_pC0727</name>
</gene>
<accession>F7XE25</accession>
<name>F7XE25_SINMM</name>
<dbReference type="Proteomes" id="UP000009045">
    <property type="component" value="Plasmid pSmeSM11c"/>
</dbReference>
<proteinExistence type="predicted"/>
<keyword evidence="1" id="KW-0614">Plasmid</keyword>
<organism evidence="1 2">
    <name type="scientific">Sinorhizobium meliloti (strain SM11)</name>
    <dbReference type="NCBI Taxonomy" id="707241"/>
    <lineage>
        <taxon>Bacteria</taxon>
        <taxon>Pseudomonadati</taxon>
        <taxon>Pseudomonadota</taxon>
        <taxon>Alphaproteobacteria</taxon>
        <taxon>Hyphomicrobiales</taxon>
        <taxon>Rhizobiaceae</taxon>
        <taxon>Sinorhizobium/Ensifer group</taxon>
        <taxon>Sinorhizobium</taxon>
    </lineage>
</organism>
<dbReference type="HOGENOM" id="CLU_3173247_0_0_5"/>
<reference evidence="1 2" key="1">
    <citation type="journal article" date="2011" name="J. Biotechnol.">
        <title>The complete genome sequence of the dominant Sinorhizobium meliloti field isolate SM11 extends the S. meliloti pan-genome.</title>
        <authorList>
            <person name="Schneiker-Bekel S."/>
            <person name="Wibberg D."/>
            <person name="Bekel T."/>
            <person name="Blom J."/>
            <person name="Linke B."/>
            <person name="Neuweger H."/>
            <person name="Stiens M."/>
            <person name="Vorholter F.J."/>
            <person name="Weidner S."/>
            <person name="Goesmann A."/>
            <person name="Puhler A."/>
            <person name="Schluter A."/>
        </authorList>
    </citation>
    <scope>NUCLEOTIDE SEQUENCE [LARGE SCALE GENOMIC DNA]</scope>
    <source>
        <strain evidence="1 2">SM11</strain>
        <plasmid evidence="2">pSmeSM11c</plasmid>
    </source>
</reference>
<evidence type="ECO:0000313" key="2">
    <source>
        <dbReference type="Proteomes" id="UP000009045"/>
    </source>
</evidence>
<protein>
    <submittedName>
        <fullName evidence="1">Uncharacterized protein</fullName>
    </submittedName>
</protein>
<dbReference type="KEGG" id="smx:SM11_pC0727"/>
<sequence>MLSMSVVRNPRRTLWSDAVPDRRRPDFQVTPVVSIDSNLNTRPATLV</sequence>
<dbReference type="AlphaFoldDB" id="F7XE25"/>
<geneLocation type="plasmid" evidence="1 2">
    <name>pSmeSM11c</name>
</geneLocation>
<evidence type="ECO:0000313" key="1">
    <source>
        <dbReference type="EMBL" id="AEH81800.1"/>
    </source>
</evidence>